<keyword evidence="2" id="KW-0812">Transmembrane</keyword>
<evidence type="ECO:0000313" key="3">
    <source>
        <dbReference type="EMBL" id="CAK9066287.1"/>
    </source>
</evidence>
<feature type="transmembrane region" description="Helical" evidence="2">
    <location>
        <begin position="1170"/>
        <end position="1201"/>
    </location>
</feature>
<keyword evidence="2" id="KW-1133">Transmembrane helix</keyword>
<proteinExistence type="predicted"/>
<feature type="region of interest" description="Disordered" evidence="1">
    <location>
        <begin position="182"/>
        <end position="202"/>
    </location>
</feature>
<dbReference type="Gene3D" id="2.60.120.260">
    <property type="entry name" value="Galactose-binding domain-like"/>
    <property type="match status" value="1"/>
</dbReference>
<comment type="caution">
    <text evidence="3">The sequence shown here is derived from an EMBL/GenBank/DDBJ whole genome shotgun (WGS) entry which is preliminary data.</text>
</comment>
<evidence type="ECO:0000313" key="4">
    <source>
        <dbReference type="Proteomes" id="UP001642484"/>
    </source>
</evidence>
<gene>
    <name evidence="3" type="ORF">CCMP2556_LOCUS32547</name>
</gene>
<feature type="transmembrane region" description="Helical" evidence="2">
    <location>
        <begin position="1378"/>
        <end position="1399"/>
    </location>
</feature>
<dbReference type="EMBL" id="CAXAMN010022084">
    <property type="protein sequence ID" value="CAK9066287.1"/>
    <property type="molecule type" value="Genomic_DNA"/>
</dbReference>
<feature type="transmembrane region" description="Helical" evidence="2">
    <location>
        <begin position="1074"/>
        <end position="1093"/>
    </location>
</feature>
<name>A0ABP0NU36_9DINO</name>
<keyword evidence="2" id="KW-0472">Membrane</keyword>
<feature type="transmembrane region" description="Helical" evidence="2">
    <location>
        <begin position="1450"/>
        <end position="1473"/>
    </location>
</feature>
<protein>
    <submittedName>
        <fullName evidence="3">Uncharacterized protein</fullName>
    </submittedName>
</protein>
<organism evidence="3 4">
    <name type="scientific">Durusdinium trenchii</name>
    <dbReference type="NCBI Taxonomy" id="1381693"/>
    <lineage>
        <taxon>Eukaryota</taxon>
        <taxon>Sar</taxon>
        <taxon>Alveolata</taxon>
        <taxon>Dinophyceae</taxon>
        <taxon>Suessiales</taxon>
        <taxon>Symbiodiniaceae</taxon>
        <taxon>Durusdinium</taxon>
    </lineage>
</organism>
<sequence>MSLRTRRPALFDTMWRVQNLEVTIGHWALAELEFYEDVLCTFQLKGNPFAIGSDFPLVDGDIYAFDGDVRTTWTALCPDIPNSKAHEIWGDGVRFHGCEPEQAFIGLEFQEPSVVQCIRFFQKSPRDISDREQRRSWSAGIALQRWSGEEWFTTERFWDPNHAYDPVLSPTLATPFVGGAPGTWEDLRPPSRSAWPVDGSRTGASAKPKGVEILLWAAEFYTSPFCEDPESRVRGTPIPMQGPRNQEVRYAFDQDLRQDVGWTSSCTSSRMEGITCVPAEAWLGIYTRGQQPNITCFRILQTLDMVFATCAWKMMGVYINGRWQYDSFHREIGGGTWNRRPAPPWTLWRIRNNENITAQWKMAEVRAYQDPLCLVSMTPGNPIASGYFQGDEPAQALDDDATTMWTANCRNGLSCNESRKYWFGMELPWNAPDAQAKELLVREIYVLSPITNTGSLHEIGGGVWSRPASSFMTRWRLMPIAEEDRERDRDWRVLELEFYADSKCRQRLPSGGTEGGGESVLASSFTPLVVGFRRAEKGKMWSEAQHISDLDPTTGVLVRHAPSLERPAYSGIDYLSGSVWVRCIKLLQGSMPMEYVPSLRLQLWDGVEWRSEEPELSSMEINLNGLGGGGWQRRPAAPGSLWRLENALEVPEGPKHEVPMGDVIASGYAPPMAINGPENALDGNTSTYWMSQCCEVDSSERPLGFELLRTPVGCLAGEAWIGLDLGADNEVDEVKCVRVFQVGFERMQSSSAQVSKWDGQAWRAQWRLDGLGGSAWNRRPAGGNTMWRLLYLSRKDEPCPNQLSRIVERPWGVADLKLFSDDACEEQLTGGVPITSGGFDHFTPSAVDQPSYEAGRMVDADLLTTWTANCNTGFYWSDTDLTNCTSSWVGMQWHQAQEVRCVTIVQSRWESARCCDAADALELQRWNGFRWVEASWFRRPPIPAVKTPYNFREPIHLGAEFRNMGICPSRTSEKRMSQETLEEKRSRRDSEKCIVQLTGAVTLLAEPQCIAHQRCTTTFGSSGTCCPIGDLVESENRCCCGFLGSEAIFADEISYTDTRDKLSFEFSAIWMSNVLPWIGLTITIAFYLTAMLMPPDMERRAKAWVAEEINAEPRRRRRLLLRRIWVICAWPLLSWRSFLANSKTQFSSVIRWFILPEGRLPKPLELYRSLLFLVFGSILSSMAPWLLLGAIAGEIMIWLALQLCQVIRYFKSPFDPLDLRDMNLRQEISRVMVHQDDGMASAYEVAAGVATTIVYGLAFFGKFIFDLVIVRAQMLSVEAIENISADKVVELFPGLLQTLREPAMLLYDAMYYMSQLISWTLGQLVGIPLCEGSCALAGSVALVMILYGASQWLNYDLFGLFVASRQVVKATRPECQRVLAQSLIMLCLGASFAAVQMTMAPWKNGESVVHTGTGLCESLRERDLGPLDLECTASEVCAYDDTLAVFVGRILLTGSSVVGVAFVFLCVNGHFVGQDYITERVARFLEIDLTALDPDGAGEEGGWFRLDVFGAALPTLFGIWWDPWNIDAYLVRERAHVYSMELRDPQACKRCEKIHVQYELMMTATGRTVSAAVQIVPYGAVVAKAHSPLLRHRTRFFARPSNRTY</sequence>
<keyword evidence="4" id="KW-1185">Reference proteome</keyword>
<evidence type="ECO:0000256" key="2">
    <source>
        <dbReference type="SAM" id="Phobius"/>
    </source>
</evidence>
<dbReference type="Proteomes" id="UP001642484">
    <property type="component" value="Unassembled WGS sequence"/>
</dbReference>
<accession>A0ABP0NU36</accession>
<evidence type="ECO:0000256" key="1">
    <source>
        <dbReference type="SAM" id="MobiDB-lite"/>
    </source>
</evidence>
<reference evidence="3 4" key="1">
    <citation type="submission" date="2024-02" db="EMBL/GenBank/DDBJ databases">
        <authorList>
            <person name="Chen Y."/>
            <person name="Shah S."/>
            <person name="Dougan E. K."/>
            <person name="Thang M."/>
            <person name="Chan C."/>
        </authorList>
    </citation>
    <scope>NUCLEOTIDE SEQUENCE [LARGE SCALE GENOMIC DNA]</scope>
</reference>